<comment type="caution">
    <text evidence="1">The sequence shown here is derived from an EMBL/GenBank/DDBJ whole genome shotgun (WGS) entry which is preliminary data.</text>
</comment>
<keyword evidence="2" id="KW-1185">Reference proteome</keyword>
<sequence length="78" mass="8604">MYRFESVLSCYTLSAMSLTSTIKIAVMLATHGPTSYSMQGECWDFFDQTFALDWLKRNARNGGEPSDITIMGGAGRPA</sequence>
<gene>
    <name evidence="1" type="ORF">RRG08_052203</name>
</gene>
<protein>
    <submittedName>
        <fullName evidence="1">Uncharacterized protein</fullName>
    </submittedName>
</protein>
<accession>A0AAE1A0Y2</accession>
<reference evidence="1" key="1">
    <citation type="journal article" date="2023" name="G3 (Bethesda)">
        <title>A reference genome for the long-term kleptoplast-retaining sea slug Elysia crispata morphotype clarki.</title>
        <authorList>
            <person name="Eastman K.E."/>
            <person name="Pendleton A.L."/>
            <person name="Shaikh M.A."/>
            <person name="Suttiyut T."/>
            <person name="Ogas R."/>
            <person name="Tomko P."/>
            <person name="Gavelis G."/>
            <person name="Widhalm J.R."/>
            <person name="Wisecaver J.H."/>
        </authorList>
    </citation>
    <scope>NUCLEOTIDE SEQUENCE</scope>
    <source>
        <strain evidence="1">ECLA1</strain>
    </source>
</reference>
<evidence type="ECO:0000313" key="1">
    <source>
        <dbReference type="EMBL" id="KAK3778581.1"/>
    </source>
</evidence>
<proteinExistence type="predicted"/>
<organism evidence="1 2">
    <name type="scientific">Elysia crispata</name>
    <name type="common">lettuce slug</name>
    <dbReference type="NCBI Taxonomy" id="231223"/>
    <lineage>
        <taxon>Eukaryota</taxon>
        <taxon>Metazoa</taxon>
        <taxon>Spiralia</taxon>
        <taxon>Lophotrochozoa</taxon>
        <taxon>Mollusca</taxon>
        <taxon>Gastropoda</taxon>
        <taxon>Heterobranchia</taxon>
        <taxon>Euthyneura</taxon>
        <taxon>Panpulmonata</taxon>
        <taxon>Sacoglossa</taxon>
        <taxon>Placobranchoidea</taxon>
        <taxon>Plakobranchidae</taxon>
        <taxon>Elysia</taxon>
    </lineage>
</organism>
<dbReference type="AlphaFoldDB" id="A0AAE1A0Y2"/>
<name>A0AAE1A0Y2_9GAST</name>
<dbReference type="Proteomes" id="UP001283361">
    <property type="component" value="Unassembled WGS sequence"/>
</dbReference>
<evidence type="ECO:0000313" key="2">
    <source>
        <dbReference type="Proteomes" id="UP001283361"/>
    </source>
</evidence>
<dbReference type="EMBL" id="JAWDGP010002913">
    <property type="protein sequence ID" value="KAK3778581.1"/>
    <property type="molecule type" value="Genomic_DNA"/>
</dbReference>